<feature type="compositionally biased region" description="Low complexity" evidence="5">
    <location>
        <begin position="591"/>
        <end position="603"/>
    </location>
</feature>
<feature type="transmembrane region" description="Helical" evidence="6">
    <location>
        <begin position="337"/>
        <end position="356"/>
    </location>
</feature>
<dbReference type="PANTHER" id="PTHR12570:SF65">
    <property type="entry name" value="MAGNESIUM TRANSPORTER NIPA9-RELATED"/>
    <property type="match status" value="1"/>
</dbReference>
<feature type="region of interest" description="Disordered" evidence="5">
    <location>
        <begin position="444"/>
        <end position="684"/>
    </location>
</feature>
<keyword evidence="3 6" id="KW-1133">Transmembrane helix</keyword>
<evidence type="ECO:0000313" key="7">
    <source>
        <dbReference type="EMBL" id="RDW78479.1"/>
    </source>
</evidence>
<comment type="caution">
    <text evidence="7">The sequence shown here is derived from an EMBL/GenBank/DDBJ whole genome shotgun (WGS) entry which is preliminary data.</text>
</comment>
<feature type="compositionally biased region" description="Polar residues" evidence="5">
    <location>
        <begin position="493"/>
        <end position="507"/>
    </location>
</feature>
<feature type="compositionally biased region" description="Basic and acidic residues" evidence="5">
    <location>
        <begin position="609"/>
        <end position="618"/>
    </location>
</feature>
<feature type="compositionally biased region" description="Low complexity" evidence="5">
    <location>
        <begin position="671"/>
        <end position="680"/>
    </location>
</feature>
<dbReference type="GO" id="GO:0016020">
    <property type="term" value="C:membrane"/>
    <property type="evidence" value="ECO:0007669"/>
    <property type="project" value="UniProtKB-SubCell"/>
</dbReference>
<name>A0A3D8RWM1_9HELO</name>
<feature type="compositionally biased region" description="Polar residues" evidence="5">
    <location>
        <begin position="530"/>
        <end position="569"/>
    </location>
</feature>
<dbReference type="Pfam" id="PF05653">
    <property type="entry name" value="Mg_trans_NIPA"/>
    <property type="match status" value="1"/>
</dbReference>
<feature type="compositionally biased region" description="Acidic residues" evidence="5">
    <location>
        <begin position="392"/>
        <end position="409"/>
    </location>
</feature>
<feature type="compositionally biased region" description="Polar residues" evidence="5">
    <location>
        <begin position="448"/>
        <end position="458"/>
    </location>
</feature>
<evidence type="ECO:0000256" key="2">
    <source>
        <dbReference type="ARBA" id="ARBA00022692"/>
    </source>
</evidence>
<proteinExistence type="predicted"/>
<feature type="compositionally biased region" description="Polar residues" evidence="5">
    <location>
        <begin position="93"/>
        <end position="105"/>
    </location>
</feature>
<keyword evidence="4 6" id="KW-0472">Membrane</keyword>
<evidence type="ECO:0000256" key="4">
    <source>
        <dbReference type="ARBA" id="ARBA00023136"/>
    </source>
</evidence>
<feature type="region of interest" description="Disordered" evidence="5">
    <location>
        <begin position="390"/>
        <end position="409"/>
    </location>
</feature>
<organism evidence="7 8">
    <name type="scientific">Coleophoma crateriformis</name>
    <dbReference type="NCBI Taxonomy" id="565419"/>
    <lineage>
        <taxon>Eukaryota</taxon>
        <taxon>Fungi</taxon>
        <taxon>Dikarya</taxon>
        <taxon>Ascomycota</taxon>
        <taxon>Pezizomycotina</taxon>
        <taxon>Leotiomycetes</taxon>
        <taxon>Helotiales</taxon>
        <taxon>Dermateaceae</taxon>
        <taxon>Coleophoma</taxon>
    </lineage>
</organism>
<sequence length="707" mass="76333">MYLSTTVLDAASATSFSTPELVRMATPSSFDPSSYTAQGDSQLQRWSSLIGIITAIVGNILISFALNIQRYAHIQLHKERIEQREKFKALSKGVNNGYGSTNNRDGISDGAENGGEDPLRQSFQSVDSQATTCSDGDSKVKSTSYLSSPYWWGGIVLMTVGEAGNFLAYGFAPASIVSPLGVVALISNCVIAPIMLKEHFRMRDFWGVVVAVGGAVTVVLSAKQEEKKLGPHEIWDAITAMPFEIYMGVTVSLIVVLVWASPKYGSKTILVDLGLVGLFGGYTALSTKGVASMLSYTLWRALTTPVTYALLAVLMGTAVMQVKYVNKALQRFNSTQVIPVQFVMFTLSVIIGSAILYGDFYQATADQVGKFIGGCLLTFFGVFLITSGRESMDDDSSDSEESSDEEEELNVDIVERDHFEAEGPYHDHPDQNGTRRRFSKADIMANGDATNDTASGSRRSSRVSFADPVKRPGTSRLYSSSSQQPSIRLIPSGTNPDPASTSESSPLLANPWRSPADDLLQSRHPGMPASVSSPILPSEAQLPSTDSLKPSPHRGSSQSNFHTHPNQQGPSPPQAERPSTPVRHSMAKLMPGPLLSPLSGGLSAVVADSLRRGVDNHQKSKRLRRSKSQTHRLANPSEDELGTSPLKKVDTAQETPSLSKSLGNDTGPWTRVSRSRSLSSTIGDLFRVKKQKLDEDEVDEEAGPSGS</sequence>
<comment type="subcellular location">
    <subcellularLocation>
        <location evidence="1">Membrane</location>
        <topology evidence="1">Multi-pass membrane protein</topology>
    </subcellularLocation>
</comment>
<evidence type="ECO:0000256" key="1">
    <source>
        <dbReference type="ARBA" id="ARBA00004141"/>
    </source>
</evidence>
<evidence type="ECO:0000256" key="5">
    <source>
        <dbReference type="SAM" id="MobiDB-lite"/>
    </source>
</evidence>
<feature type="transmembrane region" description="Helical" evidence="6">
    <location>
        <begin position="176"/>
        <end position="196"/>
    </location>
</feature>
<feature type="region of interest" description="Disordered" evidence="5">
    <location>
        <begin position="93"/>
        <end position="142"/>
    </location>
</feature>
<dbReference type="InterPro" id="IPR037185">
    <property type="entry name" value="EmrE-like"/>
</dbReference>
<feature type="transmembrane region" description="Helical" evidence="6">
    <location>
        <begin position="205"/>
        <end position="223"/>
    </location>
</feature>
<evidence type="ECO:0000256" key="6">
    <source>
        <dbReference type="SAM" id="Phobius"/>
    </source>
</evidence>
<feature type="compositionally biased region" description="Basic residues" evidence="5">
    <location>
        <begin position="619"/>
        <end position="630"/>
    </location>
</feature>
<dbReference type="GO" id="GO:0015095">
    <property type="term" value="F:magnesium ion transmembrane transporter activity"/>
    <property type="evidence" value="ECO:0007669"/>
    <property type="project" value="InterPro"/>
</dbReference>
<dbReference type="EMBL" id="PDLN01000008">
    <property type="protein sequence ID" value="RDW78479.1"/>
    <property type="molecule type" value="Genomic_DNA"/>
</dbReference>
<protein>
    <submittedName>
        <fullName evidence="7">DUF803-domain-containing protein</fullName>
    </submittedName>
</protein>
<dbReference type="PANTHER" id="PTHR12570">
    <property type="match status" value="1"/>
</dbReference>
<keyword evidence="8" id="KW-1185">Reference proteome</keyword>
<keyword evidence="2 6" id="KW-0812">Transmembrane</keyword>
<dbReference type="AlphaFoldDB" id="A0A3D8RWM1"/>
<feature type="transmembrane region" description="Helical" evidence="6">
    <location>
        <begin position="305"/>
        <end position="325"/>
    </location>
</feature>
<dbReference type="InterPro" id="IPR008521">
    <property type="entry name" value="Mg_trans_NIPA"/>
</dbReference>
<feature type="transmembrane region" description="Helical" evidence="6">
    <location>
        <begin position="368"/>
        <end position="386"/>
    </location>
</feature>
<dbReference type="OrthoDB" id="165382at2759"/>
<feature type="transmembrane region" description="Helical" evidence="6">
    <location>
        <begin position="150"/>
        <end position="170"/>
    </location>
</feature>
<feature type="transmembrane region" description="Helical" evidence="6">
    <location>
        <begin position="243"/>
        <end position="261"/>
    </location>
</feature>
<accession>A0A3D8RWM1</accession>
<dbReference type="Proteomes" id="UP000256328">
    <property type="component" value="Unassembled WGS sequence"/>
</dbReference>
<evidence type="ECO:0000256" key="3">
    <source>
        <dbReference type="ARBA" id="ARBA00022989"/>
    </source>
</evidence>
<reference evidence="7 8" key="1">
    <citation type="journal article" date="2018" name="IMA Fungus">
        <title>IMA Genome-F 9: Draft genome sequence of Annulohypoxylon stygium, Aspergillus mulundensis, Berkeleyomyces basicola (syn. Thielaviopsis basicola), Ceratocystis smalleyi, two Cercospora beticola strains, Coleophoma cylindrospora, Fusarium fracticaudum, Phialophora cf. hyalina, and Morchella septimelata.</title>
        <authorList>
            <person name="Wingfield B.D."/>
            <person name="Bills G.F."/>
            <person name="Dong Y."/>
            <person name="Huang W."/>
            <person name="Nel W.J."/>
            <person name="Swalarsk-Parry B.S."/>
            <person name="Vaghefi N."/>
            <person name="Wilken P.M."/>
            <person name="An Z."/>
            <person name="de Beer Z.W."/>
            <person name="De Vos L."/>
            <person name="Chen L."/>
            <person name="Duong T.A."/>
            <person name="Gao Y."/>
            <person name="Hammerbacher A."/>
            <person name="Kikkert J.R."/>
            <person name="Li Y."/>
            <person name="Li H."/>
            <person name="Li K."/>
            <person name="Li Q."/>
            <person name="Liu X."/>
            <person name="Ma X."/>
            <person name="Naidoo K."/>
            <person name="Pethybridge S.J."/>
            <person name="Sun J."/>
            <person name="Steenkamp E.T."/>
            <person name="van der Nest M.A."/>
            <person name="van Wyk S."/>
            <person name="Wingfield M.J."/>
            <person name="Xiong C."/>
            <person name="Yue Q."/>
            <person name="Zhang X."/>
        </authorList>
    </citation>
    <scope>NUCLEOTIDE SEQUENCE [LARGE SCALE GENOMIC DNA]</scope>
    <source>
        <strain evidence="7 8">BP5796</strain>
    </source>
</reference>
<feature type="compositionally biased region" description="Low complexity" evidence="5">
    <location>
        <begin position="475"/>
        <end position="492"/>
    </location>
</feature>
<feature type="transmembrane region" description="Helical" evidence="6">
    <location>
        <begin position="46"/>
        <end position="68"/>
    </location>
</feature>
<dbReference type="SUPFAM" id="SSF103481">
    <property type="entry name" value="Multidrug resistance efflux transporter EmrE"/>
    <property type="match status" value="1"/>
</dbReference>
<gene>
    <name evidence="7" type="ORF">BP5796_06331</name>
</gene>
<evidence type="ECO:0000313" key="8">
    <source>
        <dbReference type="Proteomes" id="UP000256328"/>
    </source>
</evidence>
<feature type="compositionally biased region" description="Polar residues" evidence="5">
    <location>
        <begin position="121"/>
        <end position="142"/>
    </location>
</feature>
<feature type="compositionally biased region" description="Polar residues" evidence="5">
    <location>
        <begin position="652"/>
        <end position="664"/>
    </location>
</feature>